<proteinExistence type="predicted"/>
<reference evidence="3 4" key="1">
    <citation type="submission" date="2015-12" db="EMBL/GenBank/DDBJ databases">
        <title>The genome of Folsomia candida.</title>
        <authorList>
            <person name="Faddeeva A."/>
            <person name="Derks M.F."/>
            <person name="Anvar Y."/>
            <person name="Smit S."/>
            <person name="Van Straalen N."/>
            <person name="Roelofs D."/>
        </authorList>
    </citation>
    <scope>NUCLEOTIDE SEQUENCE [LARGE SCALE GENOMIC DNA]</scope>
    <source>
        <strain evidence="3 4">VU population</strain>
        <tissue evidence="3">Whole body</tissue>
    </source>
</reference>
<sequence length="156" mass="17855">MDKTHKYTWAEVEEAFKKMETYNPTDQSIKVADFEKMLVGTLRYISTPEQVATYANMWAGPFEGKIRLDIFAPIMGAVADDVELLRIFVHALDRNKDGFVDNEEFATIVEVLLIHNKDFPRVDYKTFAVEADTNKDGKISIDEAIAWFAKKGRKQA</sequence>
<feature type="domain" description="EF-hand" evidence="2">
    <location>
        <begin position="80"/>
        <end position="115"/>
    </location>
</feature>
<dbReference type="AlphaFoldDB" id="A0A226CXB5"/>
<comment type="caution">
    <text evidence="3">The sequence shown here is derived from an EMBL/GenBank/DDBJ whole genome shotgun (WGS) entry which is preliminary data.</text>
</comment>
<dbReference type="CDD" id="cd00051">
    <property type="entry name" value="EFh"/>
    <property type="match status" value="1"/>
</dbReference>
<evidence type="ECO:0000313" key="4">
    <source>
        <dbReference type="Proteomes" id="UP000198287"/>
    </source>
</evidence>
<dbReference type="Gene3D" id="1.10.238.10">
    <property type="entry name" value="EF-hand"/>
    <property type="match status" value="1"/>
</dbReference>
<dbReference type="Pfam" id="PF13499">
    <property type="entry name" value="EF-hand_7"/>
    <property type="match status" value="1"/>
</dbReference>
<dbReference type="EMBL" id="LNIX01000055">
    <property type="protein sequence ID" value="OXA37609.1"/>
    <property type="molecule type" value="Genomic_DNA"/>
</dbReference>
<evidence type="ECO:0000313" key="3">
    <source>
        <dbReference type="EMBL" id="OXA37609.1"/>
    </source>
</evidence>
<organism evidence="3 4">
    <name type="scientific">Folsomia candida</name>
    <name type="common">Springtail</name>
    <dbReference type="NCBI Taxonomy" id="158441"/>
    <lineage>
        <taxon>Eukaryota</taxon>
        <taxon>Metazoa</taxon>
        <taxon>Ecdysozoa</taxon>
        <taxon>Arthropoda</taxon>
        <taxon>Hexapoda</taxon>
        <taxon>Collembola</taxon>
        <taxon>Entomobryomorpha</taxon>
        <taxon>Isotomoidea</taxon>
        <taxon>Isotomidae</taxon>
        <taxon>Proisotominae</taxon>
        <taxon>Folsomia</taxon>
    </lineage>
</organism>
<name>A0A226CXB5_FOLCA</name>
<protein>
    <submittedName>
        <fullName evidence="3">Parvalbumin alpha</fullName>
    </submittedName>
</protein>
<dbReference type="SUPFAM" id="SSF47473">
    <property type="entry name" value="EF-hand"/>
    <property type="match status" value="1"/>
</dbReference>
<dbReference type="PROSITE" id="PS50222">
    <property type="entry name" value="EF_HAND_2"/>
    <property type="match status" value="2"/>
</dbReference>
<keyword evidence="1" id="KW-0106">Calcium</keyword>
<accession>A0A226CXB5</accession>
<dbReference type="InterPro" id="IPR011992">
    <property type="entry name" value="EF-hand-dom_pair"/>
</dbReference>
<feature type="domain" description="EF-hand" evidence="2">
    <location>
        <begin position="130"/>
        <end position="154"/>
    </location>
</feature>
<dbReference type="InterPro" id="IPR002048">
    <property type="entry name" value="EF_hand_dom"/>
</dbReference>
<gene>
    <name evidence="3" type="ORF">Fcan01_27707</name>
</gene>
<dbReference type="Proteomes" id="UP000198287">
    <property type="component" value="Unassembled WGS sequence"/>
</dbReference>
<dbReference type="PROSITE" id="PS00018">
    <property type="entry name" value="EF_HAND_1"/>
    <property type="match status" value="1"/>
</dbReference>
<dbReference type="GO" id="GO:0005509">
    <property type="term" value="F:calcium ion binding"/>
    <property type="evidence" value="ECO:0007669"/>
    <property type="project" value="InterPro"/>
</dbReference>
<dbReference type="SMART" id="SM00054">
    <property type="entry name" value="EFh"/>
    <property type="match status" value="2"/>
</dbReference>
<keyword evidence="4" id="KW-1185">Reference proteome</keyword>
<dbReference type="OrthoDB" id="6480673at2759"/>
<evidence type="ECO:0000259" key="2">
    <source>
        <dbReference type="PROSITE" id="PS50222"/>
    </source>
</evidence>
<evidence type="ECO:0000256" key="1">
    <source>
        <dbReference type="ARBA" id="ARBA00022837"/>
    </source>
</evidence>
<dbReference type="InterPro" id="IPR018247">
    <property type="entry name" value="EF_Hand_1_Ca_BS"/>
</dbReference>